<keyword evidence="2" id="KW-0805">Transcription regulation</keyword>
<dbReference type="PANTHER" id="PTHR46910:SF11">
    <property type="entry name" value="ZN(2)-C6 FUNGAL-TYPE DOMAIN-CONTAINING PROTEIN"/>
    <property type="match status" value="1"/>
</dbReference>
<dbReference type="GO" id="GO:0008270">
    <property type="term" value="F:zinc ion binding"/>
    <property type="evidence" value="ECO:0007669"/>
    <property type="project" value="InterPro"/>
</dbReference>
<dbReference type="InterPro" id="IPR036864">
    <property type="entry name" value="Zn2-C6_fun-type_DNA-bd_sf"/>
</dbReference>
<dbReference type="EMBL" id="ML741769">
    <property type="protein sequence ID" value="KAE8331428.1"/>
    <property type="molecule type" value="Genomic_DNA"/>
</dbReference>
<dbReference type="CDD" id="cd00067">
    <property type="entry name" value="GAL4"/>
    <property type="match status" value="1"/>
</dbReference>
<dbReference type="SMART" id="SM00906">
    <property type="entry name" value="Fungal_trans"/>
    <property type="match status" value="1"/>
</dbReference>
<dbReference type="Pfam" id="PF00172">
    <property type="entry name" value="Zn_clus"/>
    <property type="match status" value="1"/>
</dbReference>
<proteinExistence type="predicted"/>
<dbReference type="GO" id="GO:0006351">
    <property type="term" value="P:DNA-templated transcription"/>
    <property type="evidence" value="ECO:0007669"/>
    <property type="project" value="InterPro"/>
</dbReference>
<evidence type="ECO:0000256" key="4">
    <source>
        <dbReference type="ARBA" id="ARBA00023163"/>
    </source>
</evidence>
<dbReference type="PANTHER" id="PTHR46910">
    <property type="entry name" value="TRANSCRIPTION FACTOR PDR1"/>
    <property type="match status" value="1"/>
</dbReference>
<protein>
    <submittedName>
        <fullName evidence="8">Fungal-specific transcription factor domain-containing protein</fullName>
    </submittedName>
</protein>
<sequence length="705" mass="79125">MQNLDAVGTSPVSPCRSPGSSVGEGATRKRQPYVHNACLICKSKKLKCSGEDNCARCKALGVECQYPVSRKRSKTIDCMSPGKYGDGVAANTETDRKAQWARTMDRIRNLEDNYAMLQRQLAAAPHAGTASDTPPYSKGDEASPRTDVTFSREPGGETFRGSTSIVTQLNLLSGSISRDSRARIESTAASRAVSPAHDTWSELPRMPETTLTVAERDTRAFSLMEIRQCVDAYFLHLNPLYPCLNENAFRLLLDKFLAGKELSDLSCVDKEQFVALINLMCAEVTMLSNDGTSSERIPAWEMFCRAESILNRLTWLGGGNIMTIQCLLIKARYLLYVERANGAYDTMGRVVRLCWQLGLQHQPSWSGLSMFDVIMRQRTFWTAFYLDHLVALVAGAPYLIRKGEVNVDLPANIDDALLFPDQPLPPLTLDGGPLNPYLIAASEWAKLSSDVWDTVCGINARGAIHPELIATMDARIRFKEREMPPELRWTNWAYRLNDESHFSKQRIRQSAIFSQRMNLLRLLIRQESMLSLNFDYQMADDCNAIALSNINAIYDIHYSPVYNPLDRFAMCEWLTASLIPLICIIVKLDGDIACRIRAIEPYRKAVDLLRTMASQFITAKHALSRIHKLTRAADKCIRQLEYPDEPPLYSEKAYSLDTIMPQLAGFMDGTDPQQEWGTGYLNPDLEGRFHFTLDGSLGLCDTEQG</sequence>
<dbReference type="Proteomes" id="UP000325945">
    <property type="component" value="Unassembled WGS sequence"/>
</dbReference>
<keyword evidence="3" id="KW-0238">DNA-binding</keyword>
<keyword evidence="4" id="KW-0804">Transcription</keyword>
<feature type="region of interest" description="Disordered" evidence="6">
    <location>
        <begin position="1"/>
        <end position="27"/>
    </location>
</feature>
<dbReference type="GO" id="GO:0000981">
    <property type="term" value="F:DNA-binding transcription factor activity, RNA polymerase II-specific"/>
    <property type="evidence" value="ECO:0007669"/>
    <property type="project" value="InterPro"/>
</dbReference>
<evidence type="ECO:0000256" key="6">
    <source>
        <dbReference type="SAM" id="MobiDB-lite"/>
    </source>
</evidence>
<name>A0A5N6XF31_9EURO</name>
<dbReference type="InterPro" id="IPR050987">
    <property type="entry name" value="AtrR-like"/>
</dbReference>
<dbReference type="GO" id="GO:0009893">
    <property type="term" value="P:positive regulation of metabolic process"/>
    <property type="evidence" value="ECO:0007669"/>
    <property type="project" value="UniProtKB-ARBA"/>
</dbReference>
<dbReference type="InterPro" id="IPR001138">
    <property type="entry name" value="Zn2Cys6_DnaBD"/>
</dbReference>
<feature type="region of interest" description="Disordered" evidence="6">
    <location>
        <begin position="122"/>
        <end position="160"/>
    </location>
</feature>
<keyword evidence="1" id="KW-0479">Metal-binding</keyword>
<dbReference type="AlphaFoldDB" id="A0A5N6XF31"/>
<keyword evidence="5" id="KW-0539">Nucleus</keyword>
<evidence type="ECO:0000256" key="5">
    <source>
        <dbReference type="ARBA" id="ARBA00023242"/>
    </source>
</evidence>
<gene>
    <name evidence="8" type="ORF">BDV39DRAFT_201078</name>
</gene>
<accession>A0A5N6XF31</accession>
<dbReference type="GO" id="GO:0003677">
    <property type="term" value="F:DNA binding"/>
    <property type="evidence" value="ECO:0007669"/>
    <property type="project" value="UniProtKB-KW"/>
</dbReference>
<dbReference type="InterPro" id="IPR007219">
    <property type="entry name" value="XnlR_reg_dom"/>
</dbReference>
<dbReference type="Gene3D" id="4.10.240.10">
    <property type="entry name" value="Zn(2)-C6 fungal-type DNA-binding domain"/>
    <property type="match status" value="1"/>
</dbReference>
<evidence type="ECO:0000259" key="7">
    <source>
        <dbReference type="PROSITE" id="PS50048"/>
    </source>
</evidence>
<dbReference type="PROSITE" id="PS00463">
    <property type="entry name" value="ZN2_CY6_FUNGAL_1"/>
    <property type="match status" value="1"/>
</dbReference>
<evidence type="ECO:0000256" key="3">
    <source>
        <dbReference type="ARBA" id="ARBA00023125"/>
    </source>
</evidence>
<dbReference type="PROSITE" id="PS50048">
    <property type="entry name" value="ZN2_CY6_FUNGAL_2"/>
    <property type="match status" value="1"/>
</dbReference>
<keyword evidence="9" id="KW-1185">Reference proteome</keyword>
<evidence type="ECO:0000256" key="1">
    <source>
        <dbReference type="ARBA" id="ARBA00022723"/>
    </source>
</evidence>
<dbReference type="Pfam" id="PF04082">
    <property type="entry name" value="Fungal_trans"/>
    <property type="match status" value="1"/>
</dbReference>
<reference evidence="9" key="1">
    <citation type="submission" date="2019-04" db="EMBL/GenBank/DDBJ databases">
        <title>Friends and foes A comparative genomics studyof 23 Aspergillus species from section Flavi.</title>
        <authorList>
            <consortium name="DOE Joint Genome Institute"/>
            <person name="Kjaerbolling I."/>
            <person name="Vesth T."/>
            <person name="Frisvad J.C."/>
            <person name="Nybo J.L."/>
            <person name="Theobald S."/>
            <person name="Kildgaard S."/>
            <person name="Isbrandt T."/>
            <person name="Kuo A."/>
            <person name="Sato A."/>
            <person name="Lyhne E.K."/>
            <person name="Kogle M.E."/>
            <person name="Wiebenga A."/>
            <person name="Kun R.S."/>
            <person name="Lubbers R.J."/>
            <person name="Makela M.R."/>
            <person name="Barry K."/>
            <person name="Chovatia M."/>
            <person name="Clum A."/>
            <person name="Daum C."/>
            <person name="Haridas S."/>
            <person name="He G."/>
            <person name="LaButti K."/>
            <person name="Lipzen A."/>
            <person name="Mondo S."/>
            <person name="Riley R."/>
            <person name="Salamov A."/>
            <person name="Simmons B.A."/>
            <person name="Magnuson J.K."/>
            <person name="Henrissat B."/>
            <person name="Mortensen U.H."/>
            <person name="Larsen T.O."/>
            <person name="Devries R.P."/>
            <person name="Grigoriev I.V."/>
            <person name="Machida M."/>
            <person name="Baker S.E."/>
            <person name="Andersen M.R."/>
        </authorList>
    </citation>
    <scope>NUCLEOTIDE SEQUENCE [LARGE SCALE GENOMIC DNA]</scope>
    <source>
        <strain evidence="9">CBS 130017</strain>
    </source>
</reference>
<evidence type="ECO:0000313" key="8">
    <source>
        <dbReference type="EMBL" id="KAE8331428.1"/>
    </source>
</evidence>
<dbReference type="SMART" id="SM00066">
    <property type="entry name" value="GAL4"/>
    <property type="match status" value="1"/>
</dbReference>
<evidence type="ECO:0000256" key="2">
    <source>
        <dbReference type="ARBA" id="ARBA00023015"/>
    </source>
</evidence>
<evidence type="ECO:0000313" key="9">
    <source>
        <dbReference type="Proteomes" id="UP000325945"/>
    </source>
</evidence>
<feature type="domain" description="Zn(2)-C6 fungal-type" evidence="7">
    <location>
        <begin position="37"/>
        <end position="66"/>
    </location>
</feature>
<dbReference type="SUPFAM" id="SSF57701">
    <property type="entry name" value="Zn2/Cys6 DNA-binding domain"/>
    <property type="match status" value="1"/>
</dbReference>
<organism evidence="8 9">
    <name type="scientific">Aspergillus sergii</name>
    <dbReference type="NCBI Taxonomy" id="1034303"/>
    <lineage>
        <taxon>Eukaryota</taxon>
        <taxon>Fungi</taxon>
        <taxon>Dikarya</taxon>
        <taxon>Ascomycota</taxon>
        <taxon>Pezizomycotina</taxon>
        <taxon>Eurotiomycetes</taxon>
        <taxon>Eurotiomycetidae</taxon>
        <taxon>Eurotiales</taxon>
        <taxon>Aspergillaceae</taxon>
        <taxon>Aspergillus</taxon>
        <taxon>Aspergillus subgen. Circumdati</taxon>
    </lineage>
</organism>
<dbReference type="CDD" id="cd12148">
    <property type="entry name" value="fungal_TF_MHR"/>
    <property type="match status" value="1"/>
</dbReference>